<accession>A0ACC0M6W6</accession>
<evidence type="ECO:0000313" key="2">
    <source>
        <dbReference type="Proteomes" id="UP001062846"/>
    </source>
</evidence>
<sequence>MENEERGGLVAPDKFYSSCCASPLLTSSLSSLPAKTRYPLLRCHNIFFGSVVSVVVRATNEVVDEFGFSFR</sequence>
<evidence type="ECO:0000313" key="1">
    <source>
        <dbReference type="EMBL" id="KAI8536297.1"/>
    </source>
</evidence>
<dbReference type="Proteomes" id="UP001062846">
    <property type="component" value="Chromosome 10"/>
</dbReference>
<gene>
    <name evidence="1" type="ORF">RHMOL_Rhmol10G0246600</name>
</gene>
<proteinExistence type="predicted"/>
<keyword evidence="2" id="KW-1185">Reference proteome</keyword>
<name>A0ACC0M6W6_RHOML</name>
<reference evidence="1" key="1">
    <citation type="submission" date="2022-02" db="EMBL/GenBank/DDBJ databases">
        <title>Plant Genome Project.</title>
        <authorList>
            <person name="Zhang R.-G."/>
        </authorList>
    </citation>
    <scope>NUCLEOTIDE SEQUENCE</scope>
    <source>
        <strain evidence="1">AT1</strain>
    </source>
</reference>
<comment type="caution">
    <text evidence="1">The sequence shown here is derived from an EMBL/GenBank/DDBJ whole genome shotgun (WGS) entry which is preliminary data.</text>
</comment>
<dbReference type="EMBL" id="CM046397">
    <property type="protein sequence ID" value="KAI8536297.1"/>
    <property type="molecule type" value="Genomic_DNA"/>
</dbReference>
<protein>
    <submittedName>
        <fullName evidence="1">Uncharacterized protein</fullName>
    </submittedName>
</protein>
<organism evidence="1 2">
    <name type="scientific">Rhododendron molle</name>
    <name type="common">Chinese azalea</name>
    <name type="synonym">Azalea mollis</name>
    <dbReference type="NCBI Taxonomy" id="49168"/>
    <lineage>
        <taxon>Eukaryota</taxon>
        <taxon>Viridiplantae</taxon>
        <taxon>Streptophyta</taxon>
        <taxon>Embryophyta</taxon>
        <taxon>Tracheophyta</taxon>
        <taxon>Spermatophyta</taxon>
        <taxon>Magnoliopsida</taxon>
        <taxon>eudicotyledons</taxon>
        <taxon>Gunneridae</taxon>
        <taxon>Pentapetalae</taxon>
        <taxon>asterids</taxon>
        <taxon>Ericales</taxon>
        <taxon>Ericaceae</taxon>
        <taxon>Ericoideae</taxon>
        <taxon>Rhodoreae</taxon>
        <taxon>Rhododendron</taxon>
    </lineage>
</organism>